<accession>A0ABR3H1B9</accession>
<dbReference type="EMBL" id="JBEUOH010000030">
    <property type="protein sequence ID" value="KAL0858345.1"/>
    <property type="molecule type" value="Genomic_DNA"/>
</dbReference>
<evidence type="ECO:0000313" key="2">
    <source>
        <dbReference type="EMBL" id="KAL0858345.1"/>
    </source>
</evidence>
<sequence>MWSPILKVTTLAILSNGQHIAKNNTDVIVTYSGHAEANDEPKFVPKPKTETTTTEKIVVQEYYATETTKFYEDETEGVVFVPNDKPDVRNYDYHDDRVRIDDLVSKRRIGDLINDKNIRVASESPNEEILFISGKNNELAEVTIQKEREIEQKKIAKEKKKKAKLNCKHLECTNTLKPVCGGKVEHKQWRYRLFMNDCYFRKVNCAFKYEENRFIDMPVDMCKHIGGHRREKPERPFVLNAPQPILPRETPAPPVERRISSASRRSLNIEVDGTFCSHDCPTSCPEDYSPECAVTTKGQRKVFVNHCKLDYNSCSYGTVWHKRPLSDCVGNKKADLQQNRAFIGWMQRVGIVDNKGRLVMA</sequence>
<organism evidence="2 3">
    <name type="scientific">Loxostege sticticalis</name>
    <name type="common">Beet webworm moth</name>
    <dbReference type="NCBI Taxonomy" id="481309"/>
    <lineage>
        <taxon>Eukaryota</taxon>
        <taxon>Metazoa</taxon>
        <taxon>Ecdysozoa</taxon>
        <taxon>Arthropoda</taxon>
        <taxon>Hexapoda</taxon>
        <taxon>Insecta</taxon>
        <taxon>Pterygota</taxon>
        <taxon>Neoptera</taxon>
        <taxon>Endopterygota</taxon>
        <taxon>Lepidoptera</taxon>
        <taxon>Glossata</taxon>
        <taxon>Ditrysia</taxon>
        <taxon>Pyraloidea</taxon>
        <taxon>Crambidae</taxon>
        <taxon>Pyraustinae</taxon>
        <taxon>Loxostege</taxon>
    </lineage>
</organism>
<gene>
    <name evidence="2" type="ORF">ABMA27_012234</name>
</gene>
<name>A0ABR3H1B9_LOXSC</name>
<proteinExistence type="predicted"/>
<dbReference type="Gene3D" id="3.30.60.30">
    <property type="match status" value="1"/>
</dbReference>
<evidence type="ECO:0000256" key="1">
    <source>
        <dbReference type="SAM" id="Coils"/>
    </source>
</evidence>
<comment type="caution">
    <text evidence="2">The sequence shown here is derived from an EMBL/GenBank/DDBJ whole genome shotgun (WGS) entry which is preliminary data.</text>
</comment>
<evidence type="ECO:0000313" key="3">
    <source>
        <dbReference type="Proteomes" id="UP001549920"/>
    </source>
</evidence>
<reference evidence="2 3" key="1">
    <citation type="submission" date="2024-06" db="EMBL/GenBank/DDBJ databases">
        <title>A chromosome-level genome assembly of beet webworm, Loxostege sticticalis.</title>
        <authorList>
            <person name="Zhang Y."/>
        </authorList>
    </citation>
    <scope>NUCLEOTIDE SEQUENCE [LARGE SCALE GENOMIC DNA]</scope>
    <source>
        <strain evidence="2">AQ026</strain>
        <tissue evidence="2">Whole body</tissue>
    </source>
</reference>
<evidence type="ECO:0008006" key="4">
    <source>
        <dbReference type="Google" id="ProtNLM"/>
    </source>
</evidence>
<keyword evidence="3" id="KW-1185">Reference proteome</keyword>
<protein>
    <recommendedName>
        <fullName evidence="4">Kazal-like domain-containing protein</fullName>
    </recommendedName>
</protein>
<dbReference type="Proteomes" id="UP001549920">
    <property type="component" value="Unassembled WGS sequence"/>
</dbReference>
<keyword evidence="1" id="KW-0175">Coiled coil</keyword>
<feature type="coiled-coil region" evidence="1">
    <location>
        <begin position="139"/>
        <end position="173"/>
    </location>
</feature>